<evidence type="ECO:0000256" key="1">
    <source>
        <dbReference type="SAM" id="MobiDB-lite"/>
    </source>
</evidence>
<evidence type="ECO:0000313" key="2">
    <source>
        <dbReference type="EMBL" id="KAH3707313.1"/>
    </source>
</evidence>
<reference evidence="2" key="1">
    <citation type="journal article" date="2019" name="bioRxiv">
        <title>The Genome of the Zebra Mussel, Dreissena polymorpha: A Resource for Invasive Species Research.</title>
        <authorList>
            <person name="McCartney M.A."/>
            <person name="Auch B."/>
            <person name="Kono T."/>
            <person name="Mallez S."/>
            <person name="Zhang Y."/>
            <person name="Obille A."/>
            <person name="Becker A."/>
            <person name="Abrahante J.E."/>
            <person name="Garbe J."/>
            <person name="Badalamenti J.P."/>
            <person name="Herman A."/>
            <person name="Mangelson H."/>
            <person name="Liachko I."/>
            <person name="Sullivan S."/>
            <person name="Sone E.D."/>
            <person name="Koren S."/>
            <person name="Silverstein K.A.T."/>
            <person name="Beckman K.B."/>
            <person name="Gohl D.M."/>
        </authorList>
    </citation>
    <scope>NUCLEOTIDE SEQUENCE</scope>
    <source>
        <strain evidence="2">Duluth1</strain>
        <tissue evidence="2">Whole animal</tissue>
    </source>
</reference>
<keyword evidence="3" id="KW-1185">Reference proteome</keyword>
<comment type="caution">
    <text evidence="2">The sequence shown here is derived from an EMBL/GenBank/DDBJ whole genome shotgun (WGS) entry which is preliminary data.</text>
</comment>
<dbReference type="EMBL" id="JAIWYP010000014">
    <property type="protein sequence ID" value="KAH3707313.1"/>
    <property type="molecule type" value="Genomic_DNA"/>
</dbReference>
<feature type="region of interest" description="Disordered" evidence="1">
    <location>
        <begin position="13"/>
        <end position="33"/>
    </location>
</feature>
<organism evidence="2 3">
    <name type="scientific">Dreissena polymorpha</name>
    <name type="common">Zebra mussel</name>
    <name type="synonym">Mytilus polymorpha</name>
    <dbReference type="NCBI Taxonomy" id="45954"/>
    <lineage>
        <taxon>Eukaryota</taxon>
        <taxon>Metazoa</taxon>
        <taxon>Spiralia</taxon>
        <taxon>Lophotrochozoa</taxon>
        <taxon>Mollusca</taxon>
        <taxon>Bivalvia</taxon>
        <taxon>Autobranchia</taxon>
        <taxon>Heteroconchia</taxon>
        <taxon>Euheterodonta</taxon>
        <taxon>Imparidentia</taxon>
        <taxon>Neoheterodontei</taxon>
        <taxon>Myida</taxon>
        <taxon>Dreissenoidea</taxon>
        <taxon>Dreissenidae</taxon>
        <taxon>Dreissena</taxon>
    </lineage>
</organism>
<evidence type="ECO:0000313" key="3">
    <source>
        <dbReference type="Proteomes" id="UP000828390"/>
    </source>
</evidence>
<sequence>MYIFVYRNHAFESPSKRGKQQRKSKRSDISKPHEVARDCLPIRCHHKCDESKILPPTTRLGITLQDNRIV</sequence>
<feature type="compositionally biased region" description="Basic residues" evidence="1">
    <location>
        <begin position="16"/>
        <end position="25"/>
    </location>
</feature>
<dbReference type="AlphaFoldDB" id="A0A9D4BV87"/>
<proteinExistence type="predicted"/>
<accession>A0A9D4BV87</accession>
<dbReference type="Proteomes" id="UP000828390">
    <property type="component" value="Unassembled WGS sequence"/>
</dbReference>
<protein>
    <submittedName>
        <fullName evidence="2">Uncharacterized protein</fullName>
    </submittedName>
</protein>
<reference evidence="2" key="2">
    <citation type="submission" date="2020-11" db="EMBL/GenBank/DDBJ databases">
        <authorList>
            <person name="McCartney M.A."/>
            <person name="Auch B."/>
            <person name="Kono T."/>
            <person name="Mallez S."/>
            <person name="Becker A."/>
            <person name="Gohl D.M."/>
            <person name="Silverstein K.A.T."/>
            <person name="Koren S."/>
            <person name="Bechman K.B."/>
            <person name="Herman A."/>
            <person name="Abrahante J.E."/>
            <person name="Garbe J."/>
        </authorList>
    </citation>
    <scope>NUCLEOTIDE SEQUENCE</scope>
    <source>
        <strain evidence="2">Duluth1</strain>
        <tissue evidence="2">Whole animal</tissue>
    </source>
</reference>
<gene>
    <name evidence="2" type="ORF">DPMN_066714</name>
</gene>
<name>A0A9D4BV87_DREPO</name>